<dbReference type="InterPro" id="IPR036397">
    <property type="entry name" value="RNaseH_sf"/>
</dbReference>
<dbReference type="GO" id="GO:0003676">
    <property type="term" value="F:nucleic acid binding"/>
    <property type="evidence" value="ECO:0007669"/>
    <property type="project" value="InterPro"/>
</dbReference>
<comment type="caution">
    <text evidence="4">The sequence shown here is derived from an EMBL/GenBank/DDBJ whole genome shotgun (WGS) entry which is preliminary data.</text>
</comment>
<dbReference type="SUPFAM" id="SSF52540">
    <property type="entry name" value="P-loop containing nucleoside triphosphate hydrolases"/>
    <property type="match status" value="1"/>
</dbReference>
<dbReference type="AlphaFoldDB" id="A0AA38UBJ9"/>
<organism evidence="4 5">
    <name type="scientific">Centaurea solstitialis</name>
    <name type="common">yellow star-thistle</name>
    <dbReference type="NCBI Taxonomy" id="347529"/>
    <lineage>
        <taxon>Eukaryota</taxon>
        <taxon>Viridiplantae</taxon>
        <taxon>Streptophyta</taxon>
        <taxon>Embryophyta</taxon>
        <taxon>Tracheophyta</taxon>
        <taxon>Spermatophyta</taxon>
        <taxon>Magnoliopsida</taxon>
        <taxon>eudicotyledons</taxon>
        <taxon>Gunneridae</taxon>
        <taxon>Pentapetalae</taxon>
        <taxon>asterids</taxon>
        <taxon>campanulids</taxon>
        <taxon>Asterales</taxon>
        <taxon>Asteraceae</taxon>
        <taxon>Carduoideae</taxon>
        <taxon>Cardueae</taxon>
        <taxon>Centaureinae</taxon>
        <taxon>Centaurea</taxon>
    </lineage>
</organism>
<dbReference type="PANTHER" id="PTHR45835">
    <property type="entry name" value="YALI0A06105P"/>
    <property type="match status" value="1"/>
</dbReference>
<proteinExistence type="predicted"/>
<evidence type="ECO:0008006" key="6">
    <source>
        <dbReference type="Google" id="ProtNLM"/>
    </source>
</evidence>
<dbReference type="PANTHER" id="PTHR45835:SF99">
    <property type="entry name" value="CHROMO DOMAIN-CONTAINING PROTEIN-RELATED"/>
    <property type="match status" value="1"/>
</dbReference>
<keyword evidence="1" id="KW-0175">Coiled coil</keyword>
<evidence type="ECO:0000313" key="5">
    <source>
        <dbReference type="Proteomes" id="UP001172457"/>
    </source>
</evidence>
<dbReference type="InterPro" id="IPR012337">
    <property type="entry name" value="RNaseH-like_sf"/>
</dbReference>
<gene>
    <name evidence="4" type="ORF">OSB04_002614</name>
</gene>
<dbReference type="InterPro" id="IPR056924">
    <property type="entry name" value="SH3_Tf2-1"/>
</dbReference>
<protein>
    <recommendedName>
        <fullName evidence="6">Integrase catalytic domain-containing protein</fullName>
    </recommendedName>
</protein>
<evidence type="ECO:0000259" key="2">
    <source>
        <dbReference type="Pfam" id="PF01031"/>
    </source>
</evidence>
<feature type="domain" description="Tf2-1-like SH3-like" evidence="3">
    <location>
        <begin position="171"/>
        <end position="235"/>
    </location>
</feature>
<dbReference type="Pfam" id="PF01031">
    <property type="entry name" value="Dynamin_M"/>
    <property type="match status" value="1"/>
</dbReference>
<dbReference type="InterPro" id="IPR027417">
    <property type="entry name" value="P-loop_NTPase"/>
</dbReference>
<sequence length="818" mass="92319">MDLITKLPRTPRKFDAIWVIVDRLTKSAHFLAIRESYTSEQLAELYVKEVVRRHGTDGQSERTIQMLEDMLRACVLDFGGSWDTYLPLAEFSYNNSYHSTIGMPPYEMLYGRRCRTPICWGEVGQGVLGSTEVVQQTTEHIQRIRERLRTAQSRQKSYADKRRSDLEFQVGDRVLLKVSPWKGVIHFRKRGKLGPRYTGPFTVLARVGKVAYRLELPEVLGQIHDTFHVSQLRKCLADETAHVPLDDIQVDESLNYIERPVAVLERKVKKLRNKEIGIMKVQWQHRKGSEWTWEPEAEMRERPPATTVWVVVFNGGDGVGCGAWCGGAPSLTPARLWPRYVRRWPPESGVDAAGDCGHRALAFSVERIAGGGGDDGIGRRHPRYSVLVAVGGTYRRRLGDAWRRGGGGDRVAAAVVVQSAGGGDGLNRRCRRVVISRSGVRLLAAAVRGRTATVVDPSRLPVVAPYFGLASCKQTCDVVFDFARNSDEGTKGSIFDRLQQFTDELDVYFNVLGLLKLFMTSGQGICTRVPLVMRFQLHPDPVPEFLLDIHGKKVHIPNKTRISEAINQATMEIVGINKGISNRVDPTKQRTLAVVTKCDLFLDGLLKKVTSNDVGLGYICIRNRINNKMYDEAQVREVNLFQTHPFLLRINESVVGIRVLANRLIEIQSMIISKCLPDIIKKIDEKLDSLQARLLEMLDKFSKDLYLSSEFSDRFLAEEIEVLKKANGIRLPHSLHHSAFLFLLEKQVKSVLNLPFDFVNKVSVYLKMVVTRVVDDHGGSYPQLLPSMMKTARMALAKLKEKFLERVAETLEMEKAAD</sequence>
<feature type="domain" description="Dynamin stalk" evidence="2">
    <location>
        <begin position="614"/>
        <end position="700"/>
    </location>
</feature>
<reference evidence="4" key="1">
    <citation type="submission" date="2023-03" db="EMBL/GenBank/DDBJ databases">
        <title>Chromosome-scale reference genome and RAD-based genetic map of yellow starthistle (Centaurea solstitialis) reveal putative structural variation and QTLs associated with invader traits.</title>
        <authorList>
            <person name="Reatini B."/>
            <person name="Cang F.A."/>
            <person name="Jiang Q."/>
            <person name="Mckibben M.T.W."/>
            <person name="Barker M.S."/>
            <person name="Rieseberg L.H."/>
            <person name="Dlugosch K.M."/>
        </authorList>
    </citation>
    <scope>NUCLEOTIDE SEQUENCE</scope>
    <source>
        <strain evidence="4">CAN-66</strain>
        <tissue evidence="4">Leaf</tissue>
    </source>
</reference>
<dbReference type="Gene3D" id="1.20.120.1240">
    <property type="entry name" value="Dynamin, middle domain"/>
    <property type="match status" value="1"/>
</dbReference>
<evidence type="ECO:0000256" key="1">
    <source>
        <dbReference type="SAM" id="Coils"/>
    </source>
</evidence>
<feature type="coiled-coil region" evidence="1">
    <location>
        <begin position="134"/>
        <end position="161"/>
    </location>
</feature>
<dbReference type="SUPFAM" id="SSF53098">
    <property type="entry name" value="Ribonuclease H-like"/>
    <property type="match status" value="1"/>
</dbReference>
<keyword evidence="5" id="KW-1185">Reference proteome</keyword>
<accession>A0AA38UBJ9</accession>
<name>A0AA38UBJ9_9ASTR</name>
<dbReference type="Pfam" id="PF24626">
    <property type="entry name" value="SH3_Tf2-1"/>
    <property type="match status" value="1"/>
</dbReference>
<dbReference type="EMBL" id="JARYMX010000001">
    <property type="protein sequence ID" value="KAJ9566648.1"/>
    <property type="molecule type" value="Genomic_DNA"/>
</dbReference>
<dbReference type="Proteomes" id="UP001172457">
    <property type="component" value="Chromosome 1"/>
</dbReference>
<dbReference type="InterPro" id="IPR000375">
    <property type="entry name" value="Dynamin_stalk"/>
</dbReference>
<evidence type="ECO:0000259" key="3">
    <source>
        <dbReference type="Pfam" id="PF24626"/>
    </source>
</evidence>
<dbReference type="Gene3D" id="3.30.420.10">
    <property type="entry name" value="Ribonuclease H-like superfamily/Ribonuclease H"/>
    <property type="match status" value="1"/>
</dbReference>
<evidence type="ECO:0000313" key="4">
    <source>
        <dbReference type="EMBL" id="KAJ9566648.1"/>
    </source>
</evidence>
<dbReference type="Gene3D" id="3.40.50.300">
    <property type="entry name" value="P-loop containing nucleotide triphosphate hydrolases"/>
    <property type="match status" value="2"/>
</dbReference>